<evidence type="ECO:0000256" key="1">
    <source>
        <dbReference type="SAM" id="MobiDB-lite"/>
    </source>
</evidence>
<dbReference type="EMBL" id="MVIM01000001">
    <property type="protein sequence ID" value="ORB68791.1"/>
    <property type="molecule type" value="Genomic_DNA"/>
</dbReference>
<comment type="caution">
    <text evidence="2">The sequence shown here is derived from an EMBL/GenBank/DDBJ whole genome shotgun (WGS) entry which is preliminary data.</text>
</comment>
<dbReference type="Proteomes" id="UP000192411">
    <property type="component" value="Unassembled WGS sequence"/>
</dbReference>
<name>A0A1X0K113_9MYCO</name>
<protein>
    <submittedName>
        <fullName evidence="2">Uncharacterized protein</fullName>
    </submittedName>
</protein>
<accession>A0A1X0K113</accession>
<dbReference type="AlphaFoldDB" id="A0A1X0K113"/>
<keyword evidence="3" id="KW-1185">Reference proteome</keyword>
<organism evidence="2 3">
    <name type="scientific">Mycolicibacterium tusciae</name>
    <dbReference type="NCBI Taxonomy" id="75922"/>
    <lineage>
        <taxon>Bacteria</taxon>
        <taxon>Bacillati</taxon>
        <taxon>Actinomycetota</taxon>
        <taxon>Actinomycetes</taxon>
        <taxon>Mycobacteriales</taxon>
        <taxon>Mycobacteriaceae</taxon>
        <taxon>Mycolicibacterium</taxon>
    </lineage>
</organism>
<reference evidence="2 3" key="1">
    <citation type="submission" date="2017-02" db="EMBL/GenBank/DDBJ databases">
        <title>The new phylogeny of genus Mycobacterium.</title>
        <authorList>
            <person name="Tortoli E."/>
            <person name="Trovato A."/>
            <person name="Cirillo D.M."/>
        </authorList>
    </citation>
    <scope>NUCLEOTIDE SEQUENCE [LARGE SCALE GENOMIC DNA]</scope>
    <source>
        <strain evidence="2 3">DSM 44338</strain>
    </source>
</reference>
<evidence type="ECO:0000313" key="2">
    <source>
        <dbReference type="EMBL" id="ORB68791.1"/>
    </source>
</evidence>
<sequence>MYRALLDQERARDGRPDPRYALIDESHRPPLEEQVRERSPLLLRLQAGQPVIIPAWRLGGHSIPTPADVPLFTDRTIPWLKVAADDVVSPSSRTAG</sequence>
<proteinExistence type="predicted"/>
<gene>
    <name evidence="2" type="ORF">BST47_02575</name>
</gene>
<evidence type="ECO:0000313" key="3">
    <source>
        <dbReference type="Proteomes" id="UP000192411"/>
    </source>
</evidence>
<feature type="region of interest" description="Disordered" evidence="1">
    <location>
        <begin position="1"/>
        <end position="33"/>
    </location>
</feature>